<dbReference type="PANTHER" id="PTHR21228">
    <property type="entry name" value="FAST LEU-RICH DOMAIN-CONTAINING"/>
    <property type="match status" value="1"/>
</dbReference>
<dbReference type="PANTHER" id="PTHR21228:SF40">
    <property type="entry name" value="LD45607P"/>
    <property type="match status" value="1"/>
</dbReference>
<feature type="chain" id="PRO_5041264997" description="DUF1601 domain-containing protein" evidence="1">
    <location>
        <begin position="30"/>
        <end position="455"/>
    </location>
</feature>
<evidence type="ECO:0000313" key="3">
    <source>
        <dbReference type="EMBL" id="CAJ1397304.1"/>
    </source>
</evidence>
<dbReference type="GO" id="GO:0035770">
    <property type="term" value="C:ribonucleoprotein granule"/>
    <property type="evidence" value="ECO:0007669"/>
    <property type="project" value="TreeGrafter"/>
</dbReference>
<protein>
    <recommendedName>
        <fullName evidence="2">DUF1601 domain-containing protein</fullName>
    </recommendedName>
</protein>
<dbReference type="InterPro" id="IPR050870">
    <property type="entry name" value="FAST_kinase"/>
</dbReference>
<reference evidence="3" key="1">
    <citation type="submission" date="2023-08" db="EMBL/GenBank/DDBJ databases">
        <authorList>
            <person name="Chen Y."/>
            <person name="Shah S."/>
            <person name="Dougan E. K."/>
            <person name="Thang M."/>
            <person name="Chan C."/>
        </authorList>
    </citation>
    <scope>NUCLEOTIDE SEQUENCE</scope>
</reference>
<dbReference type="Pfam" id="PF07671">
    <property type="entry name" value="DUF1601"/>
    <property type="match status" value="1"/>
</dbReference>
<keyword evidence="4" id="KW-1185">Reference proteome</keyword>
<feature type="domain" description="DUF1601" evidence="2">
    <location>
        <begin position="134"/>
        <end position="162"/>
    </location>
</feature>
<dbReference type="InterPro" id="IPR011632">
    <property type="entry name" value="DUF1601"/>
</dbReference>
<keyword evidence="1" id="KW-0732">Signal</keyword>
<dbReference type="GO" id="GO:0000963">
    <property type="term" value="P:mitochondrial RNA processing"/>
    <property type="evidence" value="ECO:0007669"/>
    <property type="project" value="TreeGrafter"/>
</dbReference>
<dbReference type="Proteomes" id="UP001178507">
    <property type="component" value="Unassembled WGS sequence"/>
</dbReference>
<dbReference type="GO" id="GO:0003723">
    <property type="term" value="F:RNA binding"/>
    <property type="evidence" value="ECO:0007669"/>
    <property type="project" value="TreeGrafter"/>
</dbReference>
<accession>A0AA36J1D7</accession>
<dbReference type="AlphaFoldDB" id="A0AA36J1D7"/>
<dbReference type="GO" id="GO:0044528">
    <property type="term" value="P:regulation of mitochondrial mRNA stability"/>
    <property type="evidence" value="ECO:0007669"/>
    <property type="project" value="TreeGrafter"/>
</dbReference>
<gene>
    <name evidence="3" type="ORF">EVOR1521_LOCUS21346</name>
</gene>
<evidence type="ECO:0000313" key="4">
    <source>
        <dbReference type="Proteomes" id="UP001178507"/>
    </source>
</evidence>
<organism evidence="3 4">
    <name type="scientific">Effrenium voratum</name>
    <dbReference type="NCBI Taxonomy" id="2562239"/>
    <lineage>
        <taxon>Eukaryota</taxon>
        <taxon>Sar</taxon>
        <taxon>Alveolata</taxon>
        <taxon>Dinophyceae</taxon>
        <taxon>Suessiales</taxon>
        <taxon>Symbiodiniaceae</taxon>
        <taxon>Effrenium</taxon>
    </lineage>
</organism>
<evidence type="ECO:0000259" key="2">
    <source>
        <dbReference type="Pfam" id="PF07671"/>
    </source>
</evidence>
<dbReference type="EMBL" id="CAUJNA010003261">
    <property type="protein sequence ID" value="CAJ1397304.1"/>
    <property type="molecule type" value="Genomic_DNA"/>
</dbReference>
<dbReference type="GO" id="GO:0005759">
    <property type="term" value="C:mitochondrial matrix"/>
    <property type="evidence" value="ECO:0007669"/>
    <property type="project" value="TreeGrafter"/>
</dbReference>
<evidence type="ECO:0000256" key="1">
    <source>
        <dbReference type="SAM" id="SignalP"/>
    </source>
</evidence>
<name>A0AA36J1D7_9DINO</name>
<comment type="caution">
    <text evidence="3">The sequence shown here is derived from an EMBL/GenBank/DDBJ whole genome shotgun (WGS) entry which is preliminary data.</text>
</comment>
<sequence length="455" mass="49795">MTSKRRRGPVHVFVLLVALLFLRCPSSFATVSKGERTAPTAPKVLPSHLTRRIKVAGSKTQVLGILKAESKRLNLISVTAAWSKLAQVGGGDVSQSPFWPKFLRLTRSLLRKPPADVRAVANIFWAAAKLQGSLQPPELQSCLLGGVKKTAEQMNAQEVANVIWALATVCPSPNCEPLRVLPALATRLPLVVSEMRAQEVASSIWAIARLAANGRSEELLGMLPFLADRVPQVTSDMTEQSVATVIWAVVKLSQVGIRTGEGLLPVVAARIPAVISKMQAQAVANVLWAAGQLARRPTSPYSFRALLPDLAARARVVLRRAKPQEIANMCRGLALGEHRDPDFLQAVAAQIQQAGTWSKVDAERNLPQVLWSFARLQDLQELPDNEELLLAVARKLSVLDSMNDWGLCALTWSYQQLDICDTCLDFHQDLAMAVALRKFSRADVERSSLGPDVWR</sequence>
<feature type="signal peptide" evidence="1">
    <location>
        <begin position="1"/>
        <end position="29"/>
    </location>
</feature>
<proteinExistence type="predicted"/>